<comment type="caution">
    <text evidence="1">The sequence shown here is derived from an EMBL/GenBank/DDBJ whole genome shotgun (WGS) entry which is preliminary data.</text>
</comment>
<evidence type="ECO:0000313" key="2">
    <source>
        <dbReference type="Proteomes" id="UP000716291"/>
    </source>
</evidence>
<reference evidence="1" key="1">
    <citation type="journal article" date="2020" name="Microb. Genom.">
        <title>Genetic diversity of clinical and environmental Mucorales isolates obtained from an investigation of mucormycosis cases among solid organ transplant recipients.</title>
        <authorList>
            <person name="Nguyen M.H."/>
            <person name="Kaul D."/>
            <person name="Muto C."/>
            <person name="Cheng S.J."/>
            <person name="Richter R.A."/>
            <person name="Bruno V.M."/>
            <person name="Liu G."/>
            <person name="Beyhan S."/>
            <person name="Sundermann A.J."/>
            <person name="Mounaud S."/>
            <person name="Pasculle A.W."/>
            <person name="Nierman W.C."/>
            <person name="Driscoll E."/>
            <person name="Cumbie R."/>
            <person name="Clancy C.J."/>
            <person name="Dupont C.L."/>
        </authorList>
    </citation>
    <scope>NUCLEOTIDE SEQUENCE</scope>
    <source>
        <strain evidence="1">GL11</strain>
    </source>
</reference>
<accession>A0A9P7BJ39</accession>
<dbReference type="Proteomes" id="UP000716291">
    <property type="component" value="Unassembled WGS sequence"/>
</dbReference>
<dbReference type="EMBL" id="JAANQT010009919">
    <property type="protein sequence ID" value="KAG1275817.1"/>
    <property type="molecule type" value="Genomic_DNA"/>
</dbReference>
<dbReference type="AlphaFoldDB" id="A0A9P7BJ39"/>
<dbReference type="InterPro" id="IPR043472">
    <property type="entry name" value="Macro_dom-like"/>
</dbReference>
<dbReference type="Gene3D" id="3.40.220.10">
    <property type="entry name" value="Leucine Aminopeptidase, subunit E, domain 1"/>
    <property type="match status" value="1"/>
</dbReference>
<keyword evidence="2" id="KW-1185">Reference proteome</keyword>
<sequence>MQLGWGLGSYRFDRYRKRHRAPAQLVAAPTGEAADLITASLRVRDWVNPPTEDMGPQQLEDAARALADAHGAEVLIMGCAGMADLRDRL</sequence>
<proteinExistence type="predicted"/>
<protein>
    <submittedName>
        <fullName evidence="1">Uncharacterized protein</fullName>
    </submittedName>
</protein>
<organism evidence="1 2">
    <name type="scientific">Rhizopus oryzae</name>
    <name type="common">Mucormycosis agent</name>
    <name type="synonym">Rhizopus arrhizus var. delemar</name>
    <dbReference type="NCBI Taxonomy" id="64495"/>
    <lineage>
        <taxon>Eukaryota</taxon>
        <taxon>Fungi</taxon>
        <taxon>Fungi incertae sedis</taxon>
        <taxon>Mucoromycota</taxon>
        <taxon>Mucoromycotina</taxon>
        <taxon>Mucoromycetes</taxon>
        <taxon>Mucorales</taxon>
        <taxon>Mucorineae</taxon>
        <taxon>Rhizopodaceae</taxon>
        <taxon>Rhizopus</taxon>
    </lineage>
</organism>
<evidence type="ECO:0000313" key="1">
    <source>
        <dbReference type="EMBL" id="KAG1275817.1"/>
    </source>
</evidence>
<name>A0A9P7BJ39_RHIOR</name>
<gene>
    <name evidence="1" type="ORF">G6F64_014851</name>
</gene>